<evidence type="ECO:0008006" key="6">
    <source>
        <dbReference type="Google" id="ProtNLM"/>
    </source>
</evidence>
<dbReference type="InterPro" id="IPR023365">
    <property type="entry name" value="Sortase_dom-sf"/>
</dbReference>
<dbReference type="GO" id="GO:0016787">
    <property type="term" value="F:hydrolase activity"/>
    <property type="evidence" value="ECO:0007669"/>
    <property type="project" value="UniProtKB-KW"/>
</dbReference>
<evidence type="ECO:0000256" key="3">
    <source>
        <dbReference type="SAM" id="Phobius"/>
    </source>
</evidence>
<keyword evidence="3" id="KW-1133">Transmembrane helix</keyword>
<comment type="caution">
    <text evidence="4">The sequence shown here is derived from an EMBL/GenBank/DDBJ whole genome shotgun (WGS) entry which is preliminary data.</text>
</comment>
<reference evidence="4 5" key="1">
    <citation type="submission" date="2015-10" db="EMBL/GenBank/DDBJ databases">
        <title>Butyribacter intestini gen. nov., sp. nov., a butyric acid-producing bacterium of the family Lachnospiraceae isolated from the human faeces.</title>
        <authorList>
            <person name="Zou Y."/>
            <person name="Xue W."/>
            <person name="Luo G."/>
            <person name="Lv M."/>
        </authorList>
    </citation>
    <scope>NUCLEOTIDE SEQUENCE [LARGE SCALE GENOMIC DNA]</scope>
    <source>
        <strain evidence="4 5">TF01-11</strain>
    </source>
</reference>
<keyword evidence="1" id="KW-0378">Hydrolase</keyword>
<dbReference type="InterPro" id="IPR005754">
    <property type="entry name" value="Sortase"/>
</dbReference>
<feature type="active site" description="Proton donor/acceptor" evidence="2">
    <location>
        <position position="147"/>
    </location>
</feature>
<dbReference type="NCBIfam" id="TIGR03064">
    <property type="entry name" value="sortase_srtB"/>
    <property type="match status" value="1"/>
</dbReference>
<evidence type="ECO:0000313" key="4">
    <source>
        <dbReference type="EMBL" id="KQC84117.1"/>
    </source>
</evidence>
<keyword evidence="3" id="KW-0812">Transmembrane</keyword>
<evidence type="ECO:0000313" key="5">
    <source>
        <dbReference type="Proteomes" id="UP000050833"/>
    </source>
</evidence>
<accession>A0AAW3JNY9</accession>
<dbReference type="Gene3D" id="2.40.260.10">
    <property type="entry name" value="Sortase"/>
    <property type="match status" value="1"/>
</dbReference>
<dbReference type="AlphaFoldDB" id="A0AAW3JNY9"/>
<dbReference type="EMBL" id="LLKB01000007">
    <property type="protein sequence ID" value="KQC84117.1"/>
    <property type="molecule type" value="Genomic_DNA"/>
</dbReference>
<evidence type="ECO:0000256" key="1">
    <source>
        <dbReference type="ARBA" id="ARBA00022801"/>
    </source>
</evidence>
<dbReference type="CDD" id="cd05826">
    <property type="entry name" value="Sortase_B"/>
    <property type="match status" value="1"/>
</dbReference>
<dbReference type="Proteomes" id="UP000050833">
    <property type="component" value="Unassembled WGS sequence"/>
</dbReference>
<dbReference type="RefSeq" id="WP_055946353.1">
    <property type="nucleotide sequence ID" value="NZ_DBGBRS010000133.1"/>
</dbReference>
<gene>
    <name evidence="4" type="ORF">APZ18_14470</name>
</gene>
<sequence>MKKNMHKEKKKHKKNSKKRKQVGILFVLIGVLLILVFGFGEYQSYKSAIEIRKLQQLKEASSDNGNGIDTSKILPEYRNLYKTNSDLVGWLVVNGTQINYPVVQSTVYQEFYLDHNFDGENDESGAVFADARNDVFKPDDNVILYGHNMKNGSIFGTLQYYLDKSYYEKHKTMSFDTLYKRYDYQIVAVGLSKITDESADTFKYYDFLNAASEKEFDNFKEKIKSLEVYDTGVKMKYGDKLITLSTCNSVEKNGRLFVIAKRN</sequence>
<protein>
    <recommendedName>
        <fullName evidence="6">Sortase family protein</fullName>
    </recommendedName>
</protein>
<dbReference type="Pfam" id="PF04203">
    <property type="entry name" value="Sortase"/>
    <property type="match status" value="1"/>
</dbReference>
<name>A0AAW3JNY9_9FIRM</name>
<evidence type="ECO:0000256" key="2">
    <source>
        <dbReference type="PIRSR" id="PIRSR605754-1"/>
    </source>
</evidence>
<dbReference type="InterPro" id="IPR009835">
    <property type="entry name" value="SrtB"/>
</dbReference>
<feature type="transmembrane region" description="Helical" evidence="3">
    <location>
        <begin position="21"/>
        <end position="40"/>
    </location>
</feature>
<organism evidence="4 5">
    <name type="scientific">Butyribacter intestini</name>
    <dbReference type="NCBI Taxonomy" id="1703332"/>
    <lineage>
        <taxon>Bacteria</taxon>
        <taxon>Bacillati</taxon>
        <taxon>Bacillota</taxon>
        <taxon>Clostridia</taxon>
        <taxon>Lachnospirales</taxon>
        <taxon>Lachnospiraceae</taxon>
        <taxon>Butyribacter</taxon>
    </lineage>
</organism>
<feature type="active site" description="Acyl-thioester intermediate" evidence="2">
    <location>
        <position position="247"/>
    </location>
</feature>
<keyword evidence="3" id="KW-0472">Membrane</keyword>
<keyword evidence="5" id="KW-1185">Reference proteome</keyword>
<proteinExistence type="predicted"/>
<dbReference type="SUPFAM" id="SSF63817">
    <property type="entry name" value="Sortase"/>
    <property type="match status" value="1"/>
</dbReference>